<comment type="caution">
    <text evidence="2">The sequence shown here is derived from an EMBL/GenBank/DDBJ whole genome shotgun (WGS) entry which is preliminary data.</text>
</comment>
<evidence type="ECO:0000256" key="1">
    <source>
        <dbReference type="SAM" id="SignalP"/>
    </source>
</evidence>
<dbReference type="InterPro" id="IPR010239">
    <property type="entry name" value="CHP02001"/>
</dbReference>
<dbReference type="Proteomes" id="UP000197361">
    <property type="component" value="Unassembled WGS sequence"/>
</dbReference>
<keyword evidence="1" id="KW-0732">Signal</keyword>
<organism evidence="2 3">
    <name type="scientific">Sphingopyxis bauzanensis</name>
    <dbReference type="NCBI Taxonomy" id="651663"/>
    <lineage>
        <taxon>Bacteria</taxon>
        <taxon>Pseudomonadati</taxon>
        <taxon>Pseudomonadota</taxon>
        <taxon>Alphaproteobacteria</taxon>
        <taxon>Sphingomonadales</taxon>
        <taxon>Sphingomonadaceae</taxon>
        <taxon>Sphingopyxis</taxon>
    </lineage>
</organism>
<name>A0A246K4M3_9SPHN</name>
<dbReference type="InterPro" id="IPR023614">
    <property type="entry name" value="Porin_dom_sf"/>
</dbReference>
<feature type="signal peptide" evidence="1">
    <location>
        <begin position="1"/>
        <end position="24"/>
    </location>
</feature>
<sequence>MKFLTKACFGMLLAASAMSRPAFAQEEASGPVSLSGGVSVVSDYRFRGISLSNEKVALQSTLTASHESGFYAGVWGSTLPDSPLYGKYELNLYGGFATEVAPGTSVDIGAIYYVYPGNQSFAGPSDYIEVVGKLSHDLGPVSATGSVYYAPDQNSLGSNDNIYLNLGLGYGIADTPVTLNAALGYTDGSLGALAPGGNYLDWMLGASFAAGPATFTVQYVDTDIKKSGVKAIDTLFDPTVVFTLGISF</sequence>
<reference evidence="2 3" key="1">
    <citation type="journal article" date="2010" name="Int. J. Syst. Evol. Microbiol.">
        <title>Sphingopyxis bauzanensis sp. nov., a psychrophilic bacterium isolated from soil.</title>
        <authorList>
            <person name="Zhang D.C."/>
            <person name="Liu H.C."/>
            <person name="Xin Y.H."/>
            <person name="Zhou Y.G."/>
            <person name="Schinner F."/>
            <person name="Margesin R."/>
        </authorList>
    </citation>
    <scope>NUCLEOTIDE SEQUENCE [LARGE SCALE GENOMIC DNA]</scope>
    <source>
        <strain evidence="2 3">DSM 22271</strain>
    </source>
</reference>
<dbReference type="EMBL" id="NISK01000001">
    <property type="protein sequence ID" value="OWQ99897.1"/>
    <property type="molecule type" value="Genomic_DNA"/>
</dbReference>
<keyword evidence="3" id="KW-1185">Reference proteome</keyword>
<dbReference type="AlphaFoldDB" id="A0A246K4M3"/>
<gene>
    <name evidence="2" type="ORF">CDQ92_06355</name>
</gene>
<dbReference type="RefSeq" id="WP_088440447.1">
    <property type="nucleotide sequence ID" value="NZ_BMMC01000005.1"/>
</dbReference>
<evidence type="ECO:0000313" key="3">
    <source>
        <dbReference type="Proteomes" id="UP000197361"/>
    </source>
</evidence>
<feature type="chain" id="PRO_5012173644" description="Outer membrane protein beta-barrel domain-containing protein" evidence="1">
    <location>
        <begin position="25"/>
        <end position="248"/>
    </location>
</feature>
<proteinExistence type="predicted"/>
<evidence type="ECO:0008006" key="4">
    <source>
        <dbReference type="Google" id="ProtNLM"/>
    </source>
</evidence>
<dbReference type="Gene3D" id="2.40.160.10">
    <property type="entry name" value="Porin"/>
    <property type="match status" value="1"/>
</dbReference>
<dbReference type="SUPFAM" id="SSF56935">
    <property type="entry name" value="Porins"/>
    <property type="match status" value="1"/>
</dbReference>
<evidence type="ECO:0000313" key="2">
    <source>
        <dbReference type="EMBL" id="OWQ99897.1"/>
    </source>
</evidence>
<dbReference type="Pfam" id="PF09694">
    <property type="entry name" value="Gcw_chp"/>
    <property type="match status" value="1"/>
</dbReference>
<dbReference type="OrthoDB" id="9793561at2"/>
<protein>
    <recommendedName>
        <fullName evidence="4">Outer membrane protein beta-barrel domain-containing protein</fullName>
    </recommendedName>
</protein>
<accession>A0A246K4M3</accession>
<dbReference type="NCBIfam" id="TIGR02001">
    <property type="entry name" value="gcw_chp"/>
    <property type="match status" value="1"/>
</dbReference>